<keyword evidence="4" id="KW-1185">Reference proteome</keyword>
<dbReference type="Gene3D" id="2.60.120.380">
    <property type="match status" value="1"/>
</dbReference>
<accession>A0A2S7U2S7</accession>
<feature type="domain" description="Yeast cell wall synthesis Kre9/Knh1-like N-terminal" evidence="2">
    <location>
        <begin position="474"/>
        <end position="546"/>
    </location>
</feature>
<reference evidence="3 4" key="1">
    <citation type="submission" date="2016-12" db="EMBL/GenBank/DDBJ databases">
        <title>Study of bacterial adaptation to deep sea.</title>
        <authorList>
            <person name="Song J."/>
            <person name="Yoshizawa S."/>
            <person name="Kogure K."/>
        </authorList>
    </citation>
    <scope>NUCLEOTIDE SEQUENCE [LARGE SCALE GENOMIC DNA]</scope>
    <source>
        <strain evidence="3 4">SAORIC-165</strain>
    </source>
</reference>
<gene>
    <name evidence="3" type="ORF">BSZ32_12810</name>
</gene>
<dbReference type="AlphaFoldDB" id="A0A2S7U2S7"/>
<dbReference type="Proteomes" id="UP000239907">
    <property type="component" value="Unassembled WGS sequence"/>
</dbReference>
<protein>
    <recommendedName>
        <fullName evidence="2">Yeast cell wall synthesis Kre9/Knh1-like N-terminal domain-containing protein</fullName>
    </recommendedName>
</protein>
<dbReference type="InterPro" id="IPR018466">
    <property type="entry name" value="Kre9/Knh1-like_N"/>
</dbReference>
<dbReference type="Pfam" id="PF10342">
    <property type="entry name" value="Kre9_KNH"/>
    <property type="match status" value="1"/>
</dbReference>
<evidence type="ECO:0000313" key="4">
    <source>
        <dbReference type="Proteomes" id="UP000239907"/>
    </source>
</evidence>
<comment type="caution">
    <text evidence="3">The sequence shown here is derived from an EMBL/GenBank/DDBJ whole genome shotgun (WGS) entry which is preliminary data.</text>
</comment>
<name>A0A2S7U2S7_9BACT</name>
<dbReference type="InterPro" id="IPR013320">
    <property type="entry name" value="ConA-like_dom_sf"/>
</dbReference>
<dbReference type="SUPFAM" id="SSF49899">
    <property type="entry name" value="Concanavalin A-like lectins/glucanases"/>
    <property type="match status" value="1"/>
</dbReference>
<keyword evidence="1" id="KW-0732">Signal</keyword>
<organism evidence="3 4">
    <name type="scientific">Rubritalea profundi</name>
    <dbReference type="NCBI Taxonomy" id="1658618"/>
    <lineage>
        <taxon>Bacteria</taxon>
        <taxon>Pseudomonadati</taxon>
        <taxon>Verrucomicrobiota</taxon>
        <taxon>Verrucomicrobiia</taxon>
        <taxon>Verrucomicrobiales</taxon>
        <taxon>Rubritaleaceae</taxon>
        <taxon>Rubritalea</taxon>
    </lineage>
</organism>
<evidence type="ECO:0000256" key="1">
    <source>
        <dbReference type="ARBA" id="ARBA00022729"/>
    </source>
</evidence>
<evidence type="ECO:0000313" key="3">
    <source>
        <dbReference type="EMBL" id="PQJ29285.1"/>
    </source>
</evidence>
<evidence type="ECO:0000259" key="2">
    <source>
        <dbReference type="Pfam" id="PF10342"/>
    </source>
</evidence>
<sequence>MGHNMGLSHDTTTSDTIGYYGGHGTGDTSWGPIMGTGFNRDVTQWSKGDYYNSYNESTDDDLAIISARVPYLADDYGDDIATATPWFSETDGSITQAGLIETTDDPDVFEFATGAGTVVFNANTFKSDAANSHTNGGNLDINLELRDSSGTLIALDNPALGMNASISQSVAAGNYFLFVIPSGAGSPLASSPTGYTSYGSLGQYSITGTIVPTDQIALTSPNGGEEWMRSTSQPVTWLSGMGGHVKIELFKGGSLDSSLAANTPNDGLFNWVIPSDQAEGTDYKIKITSIDQPSKLDKSSLNFSVLLESNDILIANMDADPGFSTTGLFEFGIPSGDNDAANTNTGTNIYDTDLDSTCFTASTLTTYALDCSNHSNVSLEFWAHTYLYPDYTAVFEVSNDNINWTPLLSQAGMSTRSWTKYSYNISSVADGQPTVYVRWSMLGSGTQRPGGGLAIDDAQVVGDFVPADDVSLTSPNGGENWIPNIQNQITWNSSMGGNVKIELLEGGSVNAVIALSTPNDGSYLWTAPTAQMLGGDYKVRIQSIENTFPYRRE</sequence>
<dbReference type="EMBL" id="MQWA01000001">
    <property type="protein sequence ID" value="PQJ29285.1"/>
    <property type="molecule type" value="Genomic_DNA"/>
</dbReference>
<proteinExistence type="predicted"/>
<dbReference type="Gene3D" id="2.60.120.260">
    <property type="entry name" value="Galactose-binding domain-like"/>
    <property type="match status" value="1"/>
</dbReference>